<reference evidence="1" key="1">
    <citation type="submission" date="2014-11" db="EMBL/GenBank/DDBJ databases">
        <authorList>
            <person name="Amaro Gonzalez C."/>
        </authorList>
    </citation>
    <scope>NUCLEOTIDE SEQUENCE</scope>
</reference>
<dbReference type="AlphaFoldDB" id="A0A0E9R0B4"/>
<accession>A0A0E9R0B4</accession>
<sequence>MNYPFFTFKLSSPSGASCQCTGYSVMYVQDSHKPKRTEA</sequence>
<protein>
    <submittedName>
        <fullName evidence="1">Uncharacterized protein</fullName>
    </submittedName>
</protein>
<name>A0A0E9R0B4_ANGAN</name>
<dbReference type="EMBL" id="GBXM01086375">
    <property type="protein sequence ID" value="JAH22202.1"/>
    <property type="molecule type" value="Transcribed_RNA"/>
</dbReference>
<organism evidence="1">
    <name type="scientific">Anguilla anguilla</name>
    <name type="common">European freshwater eel</name>
    <name type="synonym">Muraena anguilla</name>
    <dbReference type="NCBI Taxonomy" id="7936"/>
    <lineage>
        <taxon>Eukaryota</taxon>
        <taxon>Metazoa</taxon>
        <taxon>Chordata</taxon>
        <taxon>Craniata</taxon>
        <taxon>Vertebrata</taxon>
        <taxon>Euteleostomi</taxon>
        <taxon>Actinopterygii</taxon>
        <taxon>Neopterygii</taxon>
        <taxon>Teleostei</taxon>
        <taxon>Anguilliformes</taxon>
        <taxon>Anguillidae</taxon>
        <taxon>Anguilla</taxon>
    </lineage>
</organism>
<reference evidence="1" key="2">
    <citation type="journal article" date="2015" name="Fish Shellfish Immunol.">
        <title>Early steps in the European eel (Anguilla anguilla)-Vibrio vulnificus interaction in the gills: Role of the RtxA13 toxin.</title>
        <authorList>
            <person name="Callol A."/>
            <person name="Pajuelo D."/>
            <person name="Ebbesson L."/>
            <person name="Teles M."/>
            <person name="MacKenzie S."/>
            <person name="Amaro C."/>
        </authorList>
    </citation>
    <scope>NUCLEOTIDE SEQUENCE</scope>
</reference>
<proteinExistence type="predicted"/>
<evidence type="ECO:0000313" key="1">
    <source>
        <dbReference type="EMBL" id="JAH22202.1"/>
    </source>
</evidence>